<reference evidence="1" key="1">
    <citation type="submission" date="2015-12" db="EMBL/GenBank/DDBJ databases">
        <title>Update maize B73 reference genome by single molecule sequencing technologies.</title>
        <authorList>
            <consortium name="Maize Genome Sequencing Project"/>
            <person name="Ware D."/>
        </authorList>
    </citation>
    <scope>NUCLEOTIDE SEQUENCE</scope>
    <source>
        <tissue evidence="1">Seedling</tissue>
    </source>
</reference>
<dbReference type="AlphaFoldDB" id="A0A1D6J6C8"/>
<protein>
    <submittedName>
        <fullName evidence="1">Extensin</fullName>
    </submittedName>
</protein>
<gene>
    <name evidence="1" type="ORF">ZEAMMB73_Zm00001d025299</name>
</gene>
<dbReference type="OMA" id="TWPSCYC"/>
<dbReference type="PANTHER" id="PTHR47005">
    <property type="entry name" value="HEAVY METAL TRANSPORT/DETOXIFICATION SUPERFAMILY PROTEIN"/>
    <property type="match status" value="1"/>
</dbReference>
<organism evidence="1">
    <name type="scientific">Zea mays</name>
    <name type="common">Maize</name>
    <dbReference type="NCBI Taxonomy" id="4577"/>
    <lineage>
        <taxon>Eukaryota</taxon>
        <taxon>Viridiplantae</taxon>
        <taxon>Streptophyta</taxon>
        <taxon>Embryophyta</taxon>
        <taxon>Tracheophyta</taxon>
        <taxon>Spermatophyta</taxon>
        <taxon>Magnoliopsida</taxon>
        <taxon>Liliopsida</taxon>
        <taxon>Poales</taxon>
        <taxon>Poaceae</taxon>
        <taxon>PACMAD clade</taxon>
        <taxon>Panicoideae</taxon>
        <taxon>Andropogonodae</taxon>
        <taxon>Andropogoneae</taxon>
        <taxon>Tripsacinae</taxon>
        <taxon>Zea</taxon>
    </lineage>
</organism>
<dbReference type="EMBL" id="CM000786">
    <property type="protein sequence ID" value="AQK43476.1"/>
    <property type="molecule type" value="Genomic_DNA"/>
</dbReference>
<evidence type="ECO:0000313" key="1">
    <source>
        <dbReference type="EMBL" id="AQK43476.1"/>
    </source>
</evidence>
<dbReference type="PANTHER" id="PTHR47005:SF11">
    <property type="entry name" value="OS04G0401100 PROTEIN"/>
    <property type="match status" value="1"/>
</dbReference>
<proteinExistence type="predicted"/>
<name>A0A1D6J6C8_MAIZE</name>
<dbReference type="FunCoup" id="A0A1D6J6C8">
    <property type="interactions" value="556"/>
</dbReference>
<dbReference type="ExpressionAtlas" id="A0A1D6J6C8">
    <property type="expression patterns" value="baseline"/>
</dbReference>
<accession>A0A1D6J6C8</accession>
<dbReference type="InParanoid" id="A0A1D6J6C8"/>
<dbReference type="PaxDb" id="4577-GRMZM2G120182_P01"/>
<sequence>MLPLQQQDPEDPLRHSARHVLSSPNMHLIFLVQLRLQTVRFFCSIDRWTCSYACHDNMTCCTTTEGEFTIEKIVYEKDKVLVTGPFDADKLSCKLWCKAGRIIKDIQVAKPKDEKPKNPSCKLVYPYYPCYPFQLCPQQQPGAWPCSGGCPHPHCGCQSKPPPPPVPPPPPPPPPPPMPPACQCSTWPSCYCGGYPPPMPPSCQCSTWPSCYCGGYPPPMPYPMIVCDDSPPYGACTVM</sequence>